<sequence>MALVSKVVSSYCIRSDITRGRTGQNVAFGVVNNVEASIMREKSVNFTFLTCKNARVAQFFSLETVGFRSKRRNSVIVAASPPTEDALIAIEPLTKQDLVGYLASGCKSKAKWRLHIPLLRLT</sequence>
<dbReference type="GO" id="GO:0006750">
    <property type="term" value="P:glutathione biosynthetic process"/>
    <property type="evidence" value="ECO:0007669"/>
    <property type="project" value="InterPro"/>
</dbReference>
<evidence type="ECO:0000256" key="2">
    <source>
        <dbReference type="ARBA" id="ARBA00022741"/>
    </source>
</evidence>
<evidence type="ECO:0000256" key="3">
    <source>
        <dbReference type="ARBA" id="ARBA00022840"/>
    </source>
</evidence>
<dbReference type="AlphaFoldDB" id="A0A9D3UL93"/>
<accession>A0A9D3UL93</accession>
<evidence type="ECO:0000256" key="1">
    <source>
        <dbReference type="ARBA" id="ARBA00022598"/>
    </source>
</evidence>
<organism evidence="4 5">
    <name type="scientific">Gossypium stocksii</name>
    <dbReference type="NCBI Taxonomy" id="47602"/>
    <lineage>
        <taxon>Eukaryota</taxon>
        <taxon>Viridiplantae</taxon>
        <taxon>Streptophyta</taxon>
        <taxon>Embryophyta</taxon>
        <taxon>Tracheophyta</taxon>
        <taxon>Spermatophyta</taxon>
        <taxon>Magnoliopsida</taxon>
        <taxon>eudicotyledons</taxon>
        <taxon>Gunneridae</taxon>
        <taxon>Pentapetalae</taxon>
        <taxon>rosids</taxon>
        <taxon>malvids</taxon>
        <taxon>Malvales</taxon>
        <taxon>Malvaceae</taxon>
        <taxon>Malvoideae</taxon>
        <taxon>Gossypium</taxon>
    </lineage>
</organism>
<gene>
    <name evidence="4" type="ORF">J1N35_038182</name>
</gene>
<evidence type="ECO:0000313" key="5">
    <source>
        <dbReference type="Proteomes" id="UP000828251"/>
    </source>
</evidence>
<name>A0A9D3UL93_9ROSI</name>
<proteinExistence type="predicted"/>
<keyword evidence="2" id="KW-0547">Nucleotide-binding</keyword>
<dbReference type="EMBL" id="JAIQCV010000011">
    <property type="protein sequence ID" value="KAH1047398.1"/>
    <property type="molecule type" value="Genomic_DNA"/>
</dbReference>
<protein>
    <submittedName>
        <fullName evidence="4">Uncharacterized protein</fullName>
    </submittedName>
</protein>
<dbReference type="Proteomes" id="UP000828251">
    <property type="component" value="Unassembled WGS sequence"/>
</dbReference>
<dbReference type="PANTHER" id="PTHR34378">
    <property type="entry name" value="GLUTAMATE--CYSTEINE LIGASE, CHLOROPLASTIC"/>
    <property type="match status" value="1"/>
</dbReference>
<comment type="caution">
    <text evidence="4">The sequence shown here is derived from an EMBL/GenBank/DDBJ whole genome shotgun (WGS) entry which is preliminary data.</text>
</comment>
<dbReference type="PANTHER" id="PTHR34378:SF1">
    <property type="entry name" value="GLUTAMATE--CYSTEINE LIGASE, CHLOROPLASTIC"/>
    <property type="match status" value="1"/>
</dbReference>
<dbReference type="OrthoDB" id="1749819at2759"/>
<evidence type="ECO:0000313" key="4">
    <source>
        <dbReference type="EMBL" id="KAH1047398.1"/>
    </source>
</evidence>
<reference evidence="4 5" key="1">
    <citation type="journal article" date="2021" name="Plant Biotechnol. J.">
        <title>Multi-omics assisted identification of the key and species-specific regulatory components of drought-tolerant mechanisms in Gossypium stocksii.</title>
        <authorList>
            <person name="Yu D."/>
            <person name="Ke L."/>
            <person name="Zhang D."/>
            <person name="Wu Y."/>
            <person name="Sun Y."/>
            <person name="Mei J."/>
            <person name="Sun J."/>
            <person name="Sun Y."/>
        </authorList>
    </citation>
    <scope>NUCLEOTIDE SEQUENCE [LARGE SCALE GENOMIC DNA]</scope>
    <source>
        <strain evidence="5">cv. E1</strain>
        <tissue evidence="4">Leaf</tissue>
    </source>
</reference>
<dbReference type="GO" id="GO:0004357">
    <property type="term" value="F:glutamate-cysteine ligase activity"/>
    <property type="evidence" value="ECO:0007669"/>
    <property type="project" value="InterPro"/>
</dbReference>
<keyword evidence="1" id="KW-0436">Ligase</keyword>
<keyword evidence="3" id="KW-0067">ATP-binding</keyword>
<dbReference type="GO" id="GO:0005524">
    <property type="term" value="F:ATP binding"/>
    <property type="evidence" value="ECO:0007669"/>
    <property type="project" value="UniProtKB-KW"/>
</dbReference>
<dbReference type="InterPro" id="IPR035434">
    <property type="entry name" value="GCL_bact_plant"/>
</dbReference>
<keyword evidence="5" id="KW-1185">Reference proteome</keyword>